<dbReference type="KEGG" id="proo:MJB10_13675"/>
<accession>A0AA96LJL7</accession>
<organism evidence="1 2">
    <name type="scientific">Paenibacillus roseopurpureus</name>
    <dbReference type="NCBI Taxonomy" id="2918901"/>
    <lineage>
        <taxon>Bacteria</taxon>
        <taxon>Bacillati</taxon>
        <taxon>Bacillota</taxon>
        <taxon>Bacilli</taxon>
        <taxon>Bacillales</taxon>
        <taxon>Paenibacillaceae</taxon>
        <taxon>Paenibacillus</taxon>
    </lineage>
</organism>
<dbReference type="EMBL" id="CP130319">
    <property type="protein sequence ID" value="WNR42188.1"/>
    <property type="molecule type" value="Genomic_DNA"/>
</dbReference>
<evidence type="ECO:0000313" key="1">
    <source>
        <dbReference type="EMBL" id="WNR42188.1"/>
    </source>
</evidence>
<gene>
    <name evidence="1" type="ORF">MJB10_13675</name>
</gene>
<reference evidence="1" key="1">
    <citation type="submission" date="2022-02" db="EMBL/GenBank/DDBJ databases">
        <title>Paenibacillus sp. MBLB1832 Whole Genome Shotgun Sequencing.</title>
        <authorList>
            <person name="Hwang C.Y."/>
            <person name="Cho E.-S."/>
            <person name="Seo M.-J."/>
        </authorList>
    </citation>
    <scope>NUCLEOTIDE SEQUENCE</scope>
    <source>
        <strain evidence="1">MBLB1832</strain>
    </source>
</reference>
<keyword evidence="2" id="KW-1185">Reference proteome</keyword>
<proteinExistence type="predicted"/>
<dbReference type="AlphaFoldDB" id="A0AA96LJL7"/>
<name>A0AA96LJL7_9BACL</name>
<evidence type="ECO:0000313" key="2">
    <source>
        <dbReference type="Proteomes" id="UP001304650"/>
    </source>
</evidence>
<dbReference type="Proteomes" id="UP001304650">
    <property type="component" value="Chromosome"/>
</dbReference>
<protein>
    <submittedName>
        <fullName evidence="1">Uncharacterized protein</fullName>
    </submittedName>
</protein>
<sequence length="61" mass="6591">MSVWKRAGAGLTLEALASFVQTTGVCKVHLGTAIRENRRIDGAVEIEKVKQARALLDGLIK</sequence>
<dbReference type="RefSeq" id="WP_314795436.1">
    <property type="nucleotide sequence ID" value="NZ_CP130319.1"/>
</dbReference>